<dbReference type="SMART" id="SM00178">
    <property type="entry name" value="SAR"/>
    <property type="match status" value="1"/>
</dbReference>
<dbReference type="SUPFAM" id="SSF52540">
    <property type="entry name" value="P-loop containing nucleoside triphosphate hydrolases"/>
    <property type="match status" value="1"/>
</dbReference>
<dbReference type="STRING" id="312017.Q239C4"/>
<dbReference type="PRINTS" id="PR00328">
    <property type="entry name" value="SAR1GTPBP"/>
</dbReference>
<name>Q239C4_TETTS</name>
<dbReference type="Proteomes" id="UP000009168">
    <property type="component" value="Unassembled WGS sequence"/>
</dbReference>
<keyword evidence="1 3" id="KW-0547">Nucleotide-binding</keyword>
<organism evidence="6 7">
    <name type="scientific">Tetrahymena thermophila (strain SB210)</name>
    <dbReference type="NCBI Taxonomy" id="312017"/>
    <lineage>
        <taxon>Eukaryota</taxon>
        <taxon>Sar</taxon>
        <taxon>Alveolata</taxon>
        <taxon>Ciliophora</taxon>
        <taxon>Intramacronucleata</taxon>
        <taxon>Oligohymenophorea</taxon>
        <taxon>Hymenostomatida</taxon>
        <taxon>Tetrahymenina</taxon>
        <taxon>Tetrahymenidae</taxon>
        <taxon>Tetrahymena</taxon>
    </lineage>
</organism>
<dbReference type="HOGENOM" id="CLU_040729_9_3_1"/>
<evidence type="ECO:0000256" key="5">
    <source>
        <dbReference type="RuleBase" id="RU003925"/>
    </source>
</evidence>
<keyword evidence="4" id="KW-0460">Magnesium</keyword>
<dbReference type="PANTHER" id="PTHR45909">
    <property type="entry name" value="ADP-RIBOSYLATION FACTOR-RELATED PROTEIN 1"/>
    <property type="match status" value="1"/>
</dbReference>
<dbReference type="GO" id="GO:0005525">
    <property type="term" value="F:GTP binding"/>
    <property type="evidence" value="ECO:0007669"/>
    <property type="project" value="UniProtKB-KW"/>
</dbReference>
<dbReference type="KEGG" id="tet:TTHERM_00448910"/>
<dbReference type="InParanoid" id="Q239C4"/>
<evidence type="ECO:0000256" key="2">
    <source>
        <dbReference type="ARBA" id="ARBA00023134"/>
    </source>
</evidence>
<dbReference type="RefSeq" id="XP_001013291.2">
    <property type="nucleotide sequence ID" value="XM_001013291.3"/>
</dbReference>
<dbReference type="NCBIfam" id="TIGR00231">
    <property type="entry name" value="small_GTP"/>
    <property type="match status" value="1"/>
</dbReference>
<dbReference type="OrthoDB" id="290785at2759"/>
<dbReference type="EMBL" id="GG662738">
    <property type="protein sequence ID" value="EAR93046.2"/>
    <property type="molecule type" value="Genomic_DNA"/>
</dbReference>
<dbReference type="GO" id="GO:0046872">
    <property type="term" value="F:metal ion binding"/>
    <property type="evidence" value="ECO:0007669"/>
    <property type="project" value="UniProtKB-KW"/>
</dbReference>
<proteinExistence type="inferred from homology"/>
<feature type="binding site" evidence="3">
    <location>
        <position position="68"/>
    </location>
    <ligand>
        <name>GTP</name>
        <dbReference type="ChEBI" id="CHEBI:37565"/>
    </ligand>
</feature>
<evidence type="ECO:0000256" key="4">
    <source>
        <dbReference type="PIRSR" id="PIRSR606689-2"/>
    </source>
</evidence>
<dbReference type="InterPro" id="IPR027417">
    <property type="entry name" value="P-loop_NTPase"/>
</dbReference>
<reference evidence="7" key="1">
    <citation type="journal article" date="2006" name="PLoS Biol.">
        <title>Macronuclear genome sequence of the ciliate Tetrahymena thermophila, a model eukaryote.</title>
        <authorList>
            <person name="Eisen J.A."/>
            <person name="Coyne R.S."/>
            <person name="Wu M."/>
            <person name="Wu D."/>
            <person name="Thiagarajan M."/>
            <person name="Wortman J.R."/>
            <person name="Badger J.H."/>
            <person name="Ren Q."/>
            <person name="Amedeo P."/>
            <person name="Jones K.M."/>
            <person name="Tallon L.J."/>
            <person name="Delcher A.L."/>
            <person name="Salzberg S.L."/>
            <person name="Silva J.C."/>
            <person name="Haas B.J."/>
            <person name="Majoros W.H."/>
            <person name="Farzad M."/>
            <person name="Carlton J.M."/>
            <person name="Smith R.K. Jr."/>
            <person name="Garg J."/>
            <person name="Pearlman R.E."/>
            <person name="Karrer K.M."/>
            <person name="Sun L."/>
            <person name="Manning G."/>
            <person name="Elde N.C."/>
            <person name="Turkewitz A.P."/>
            <person name="Asai D.J."/>
            <person name="Wilkes D.E."/>
            <person name="Wang Y."/>
            <person name="Cai H."/>
            <person name="Collins K."/>
            <person name="Stewart B.A."/>
            <person name="Lee S.R."/>
            <person name="Wilamowska K."/>
            <person name="Weinberg Z."/>
            <person name="Ruzzo W.L."/>
            <person name="Wloga D."/>
            <person name="Gaertig J."/>
            <person name="Frankel J."/>
            <person name="Tsao C.-C."/>
            <person name="Gorovsky M.A."/>
            <person name="Keeling P.J."/>
            <person name="Waller R.F."/>
            <person name="Patron N.J."/>
            <person name="Cherry J.M."/>
            <person name="Stover N.A."/>
            <person name="Krieger C.J."/>
            <person name="del Toro C."/>
            <person name="Ryder H.F."/>
            <person name="Williamson S.C."/>
            <person name="Barbeau R.A."/>
            <person name="Hamilton E.P."/>
            <person name="Orias E."/>
        </authorList>
    </citation>
    <scope>NUCLEOTIDE SEQUENCE [LARGE SCALE GENOMIC DNA]</scope>
    <source>
        <strain evidence="7">SB210</strain>
    </source>
</reference>
<keyword evidence="4" id="KW-0479">Metal-binding</keyword>
<dbReference type="GO" id="GO:0005794">
    <property type="term" value="C:Golgi apparatus"/>
    <property type="evidence" value="ECO:0007669"/>
    <property type="project" value="TreeGrafter"/>
</dbReference>
<feature type="binding site" evidence="3">
    <location>
        <begin position="124"/>
        <end position="127"/>
    </location>
    <ligand>
        <name>GTP</name>
        <dbReference type="ChEBI" id="CHEBI:37565"/>
    </ligand>
</feature>
<dbReference type="PANTHER" id="PTHR45909:SF1">
    <property type="entry name" value="ADP-RIBOSYLATION FACTOR-RELATED PROTEIN 1"/>
    <property type="match status" value="1"/>
</dbReference>
<evidence type="ECO:0000313" key="7">
    <source>
        <dbReference type="Proteomes" id="UP000009168"/>
    </source>
</evidence>
<sequence length="182" mass="21048">MGNNYEKNFSKKQRKILVLGIEKSGKTCFVQCVNGKELNENNYVETNDLDIIDVKKDKFWLQFYDFAGCERKRIFWRHHYIGAQGIVFVVDGSSMESFQDSLDALQQLLKERNLIKVPICVFINKSDIKVEGEIKNKVEDLLKDASIPGENHRIVNNIQGSNKLKQGHQQVIEWLAKTMVEI</sequence>
<accession>Q239C4</accession>
<dbReference type="OMA" id="DIMNCIE"/>
<evidence type="ECO:0000313" key="6">
    <source>
        <dbReference type="EMBL" id="EAR93046.2"/>
    </source>
</evidence>
<comment type="similarity">
    <text evidence="5">Belongs to the small GTPase superfamily. Arf family.</text>
</comment>
<evidence type="ECO:0000256" key="3">
    <source>
        <dbReference type="PIRSR" id="PIRSR606689-1"/>
    </source>
</evidence>
<keyword evidence="7" id="KW-1185">Reference proteome</keyword>
<feature type="binding site" evidence="3">
    <location>
        <begin position="20"/>
        <end position="27"/>
    </location>
    <ligand>
        <name>GTP</name>
        <dbReference type="ChEBI" id="CHEBI:37565"/>
    </ligand>
</feature>
<feature type="binding site" evidence="4">
    <location>
        <position position="27"/>
    </location>
    <ligand>
        <name>Mg(2+)</name>
        <dbReference type="ChEBI" id="CHEBI:18420"/>
    </ligand>
</feature>
<feature type="binding site" evidence="4">
    <location>
        <position position="46"/>
    </location>
    <ligand>
        <name>Mg(2+)</name>
        <dbReference type="ChEBI" id="CHEBI:18420"/>
    </ligand>
</feature>
<dbReference type="Gene3D" id="3.40.50.300">
    <property type="entry name" value="P-loop containing nucleotide triphosphate hydrolases"/>
    <property type="match status" value="1"/>
</dbReference>
<dbReference type="GeneID" id="7845773"/>
<dbReference type="GO" id="GO:0043001">
    <property type="term" value="P:Golgi to plasma membrane protein transport"/>
    <property type="evidence" value="ECO:0007669"/>
    <property type="project" value="TreeGrafter"/>
</dbReference>
<dbReference type="PROSITE" id="PS51417">
    <property type="entry name" value="ARF"/>
    <property type="match status" value="1"/>
</dbReference>
<dbReference type="eggNOG" id="KOG0070">
    <property type="taxonomic scope" value="Eukaryota"/>
</dbReference>
<protein>
    <submittedName>
        <fullName evidence="6">ADP-ribosylation factor(Arf)/Arf-like (Arl) small GTPase family protein</fullName>
    </submittedName>
</protein>
<dbReference type="GO" id="GO:0006886">
    <property type="term" value="P:intracellular protein transport"/>
    <property type="evidence" value="ECO:0007669"/>
    <property type="project" value="TreeGrafter"/>
</dbReference>
<dbReference type="AlphaFoldDB" id="Q239C4"/>
<dbReference type="InterPro" id="IPR006689">
    <property type="entry name" value="Small_GTPase_ARF/SAR"/>
</dbReference>
<keyword evidence="2 3" id="KW-0342">GTP-binding</keyword>
<dbReference type="GO" id="GO:0034067">
    <property type="term" value="P:protein localization to Golgi apparatus"/>
    <property type="evidence" value="ECO:0007669"/>
    <property type="project" value="TreeGrafter"/>
</dbReference>
<dbReference type="SMART" id="SM00177">
    <property type="entry name" value="ARF"/>
    <property type="match status" value="1"/>
</dbReference>
<dbReference type="PROSITE" id="PS51419">
    <property type="entry name" value="RAB"/>
    <property type="match status" value="1"/>
</dbReference>
<dbReference type="GO" id="GO:0003924">
    <property type="term" value="F:GTPase activity"/>
    <property type="evidence" value="ECO:0007669"/>
    <property type="project" value="InterPro"/>
</dbReference>
<dbReference type="Pfam" id="PF00025">
    <property type="entry name" value="Arf"/>
    <property type="match status" value="1"/>
</dbReference>
<dbReference type="InterPro" id="IPR005225">
    <property type="entry name" value="Small_GTP-bd"/>
</dbReference>
<dbReference type="InterPro" id="IPR024156">
    <property type="entry name" value="Small_GTPase_ARF"/>
</dbReference>
<gene>
    <name evidence="6" type="ORF">TTHERM_00448910</name>
</gene>
<evidence type="ECO:0000256" key="1">
    <source>
        <dbReference type="ARBA" id="ARBA00022741"/>
    </source>
</evidence>